<dbReference type="GO" id="GO:0030424">
    <property type="term" value="C:axon"/>
    <property type="evidence" value="ECO:0007669"/>
    <property type="project" value="TreeGrafter"/>
</dbReference>
<dbReference type="GO" id="GO:0005886">
    <property type="term" value="C:plasma membrane"/>
    <property type="evidence" value="ECO:0007669"/>
    <property type="project" value="TreeGrafter"/>
</dbReference>
<protein>
    <submittedName>
        <fullName evidence="3">Down syndrome cell adhesion molecule-like protein Dscam2</fullName>
    </submittedName>
</protein>
<evidence type="ECO:0000313" key="4">
    <source>
        <dbReference type="Proteomes" id="UP001054837"/>
    </source>
</evidence>
<accession>A0AAV4VE34</accession>
<evidence type="ECO:0000313" key="3">
    <source>
        <dbReference type="EMBL" id="GIY68537.1"/>
    </source>
</evidence>
<dbReference type="GO" id="GO:0098632">
    <property type="term" value="F:cell-cell adhesion mediator activity"/>
    <property type="evidence" value="ECO:0007669"/>
    <property type="project" value="TreeGrafter"/>
</dbReference>
<name>A0AAV4VE34_9ARAC</name>
<dbReference type="SMART" id="SM00408">
    <property type="entry name" value="IGc2"/>
    <property type="match status" value="1"/>
</dbReference>
<comment type="caution">
    <text evidence="3">The sequence shown here is derived from an EMBL/GenBank/DDBJ whole genome shotgun (WGS) entry which is preliminary data.</text>
</comment>
<dbReference type="Pfam" id="PF13927">
    <property type="entry name" value="Ig_3"/>
    <property type="match status" value="1"/>
</dbReference>
<dbReference type="InterPro" id="IPR013783">
    <property type="entry name" value="Ig-like_fold"/>
</dbReference>
<gene>
    <name evidence="3" type="primary">Dscam2</name>
    <name evidence="3" type="ORF">CDAR_494411</name>
</gene>
<evidence type="ECO:0000256" key="1">
    <source>
        <dbReference type="ARBA" id="ARBA00023319"/>
    </source>
</evidence>
<dbReference type="PANTHER" id="PTHR10075">
    <property type="entry name" value="BASIGIN RELATED"/>
    <property type="match status" value="1"/>
</dbReference>
<dbReference type="FunFam" id="2.60.40.10:FF:000104">
    <property type="entry name" value="Down syndrome cell adhesion molecule b"/>
    <property type="match status" value="1"/>
</dbReference>
<dbReference type="AlphaFoldDB" id="A0AAV4VE34"/>
<dbReference type="Gene3D" id="2.60.40.10">
    <property type="entry name" value="Immunoglobulins"/>
    <property type="match status" value="2"/>
</dbReference>
<proteinExistence type="predicted"/>
<sequence>MTTHLIVNVSPQFTIEPTNSTVVEGDTVRLDCAAVGFPAPSILWKKQIYSKNTAGDFAFVHSTPRAHRYTNGTLVISDAEEKDGGAYMCQANNGIGATLSKIVHLEVLAPPRFKESFQSQSTREGLNTTLKCDATGHTPITITWQKNKTVLDSKSNESAVTAVDATHISSNPSTDPNFLEISPGELEVVIHNTKLKKASGLDGIPGEIVKEIYYANPEWFRTLLNNLLRNGEFPTAWKTARIAVIPKDNRDLTHPKDFRPIIPPITLTLRFPIRLYRLRYLQQGIVIEQHLDNFKDLEERPKFESPWNKTKFE</sequence>
<dbReference type="Proteomes" id="UP001054837">
    <property type="component" value="Unassembled WGS sequence"/>
</dbReference>
<feature type="domain" description="Ig-like" evidence="2">
    <location>
        <begin position="111"/>
        <end position="199"/>
    </location>
</feature>
<feature type="domain" description="Ig-like" evidence="2">
    <location>
        <begin position="11"/>
        <end position="100"/>
    </location>
</feature>
<keyword evidence="1" id="KW-0393">Immunoglobulin domain</keyword>
<dbReference type="Pfam" id="PF07679">
    <property type="entry name" value="I-set"/>
    <property type="match status" value="1"/>
</dbReference>
<dbReference type="GO" id="GO:0007156">
    <property type="term" value="P:homophilic cell adhesion via plasma membrane adhesion molecules"/>
    <property type="evidence" value="ECO:0007669"/>
    <property type="project" value="TreeGrafter"/>
</dbReference>
<dbReference type="SMART" id="SM00409">
    <property type="entry name" value="IG"/>
    <property type="match status" value="1"/>
</dbReference>
<dbReference type="PANTHER" id="PTHR10075:SF100">
    <property type="entry name" value="FASCICLIN-2"/>
    <property type="match status" value="1"/>
</dbReference>
<organism evidence="3 4">
    <name type="scientific">Caerostris darwini</name>
    <dbReference type="NCBI Taxonomy" id="1538125"/>
    <lineage>
        <taxon>Eukaryota</taxon>
        <taxon>Metazoa</taxon>
        <taxon>Ecdysozoa</taxon>
        <taxon>Arthropoda</taxon>
        <taxon>Chelicerata</taxon>
        <taxon>Arachnida</taxon>
        <taxon>Araneae</taxon>
        <taxon>Araneomorphae</taxon>
        <taxon>Entelegynae</taxon>
        <taxon>Araneoidea</taxon>
        <taxon>Araneidae</taxon>
        <taxon>Caerostris</taxon>
    </lineage>
</organism>
<dbReference type="InterPro" id="IPR036179">
    <property type="entry name" value="Ig-like_dom_sf"/>
</dbReference>
<dbReference type="InterPro" id="IPR003599">
    <property type="entry name" value="Ig_sub"/>
</dbReference>
<dbReference type="GO" id="GO:0070593">
    <property type="term" value="P:dendrite self-avoidance"/>
    <property type="evidence" value="ECO:0007669"/>
    <property type="project" value="TreeGrafter"/>
</dbReference>
<dbReference type="SUPFAM" id="SSF48726">
    <property type="entry name" value="Immunoglobulin"/>
    <property type="match status" value="2"/>
</dbReference>
<dbReference type="GO" id="GO:0007411">
    <property type="term" value="P:axon guidance"/>
    <property type="evidence" value="ECO:0007669"/>
    <property type="project" value="TreeGrafter"/>
</dbReference>
<dbReference type="PROSITE" id="PS50835">
    <property type="entry name" value="IG_LIKE"/>
    <property type="match status" value="2"/>
</dbReference>
<dbReference type="InterPro" id="IPR003598">
    <property type="entry name" value="Ig_sub2"/>
</dbReference>
<dbReference type="InterPro" id="IPR007110">
    <property type="entry name" value="Ig-like_dom"/>
</dbReference>
<dbReference type="InterPro" id="IPR013098">
    <property type="entry name" value="Ig_I-set"/>
</dbReference>
<reference evidence="3 4" key="1">
    <citation type="submission" date="2021-06" db="EMBL/GenBank/DDBJ databases">
        <title>Caerostris darwini draft genome.</title>
        <authorList>
            <person name="Kono N."/>
            <person name="Arakawa K."/>
        </authorList>
    </citation>
    <scope>NUCLEOTIDE SEQUENCE [LARGE SCALE GENOMIC DNA]</scope>
</reference>
<dbReference type="EMBL" id="BPLQ01012876">
    <property type="protein sequence ID" value="GIY68537.1"/>
    <property type="molecule type" value="Genomic_DNA"/>
</dbReference>
<evidence type="ECO:0000259" key="2">
    <source>
        <dbReference type="PROSITE" id="PS50835"/>
    </source>
</evidence>
<keyword evidence="4" id="KW-1185">Reference proteome</keyword>